<dbReference type="RefSeq" id="WP_161746433.1">
    <property type="nucleotide sequence ID" value="NZ_JAAAMV010000027.1"/>
</dbReference>
<name>A0ABW9XXP5_9BACL</name>
<dbReference type="Gene3D" id="3.40.1350.10">
    <property type="match status" value="1"/>
</dbReference>
<dbReference type="Pfam" id="PF01396">
    <property type="entry name" value="Zn_ribbon_Top1"/>
    <property type="match status" value="1"/>
</dbReference>
<dbReference type="Proteomes" id="UP000665561">
    <property type="component" value="Unassembled WGS sequence"/>
</dbReference>
<keyword evidence="1" id="KW-0472">Membrane</keyword>
<dbReference type="Pfam" id="PF04471">
    <property type="entry name" value="Mrr_cat"/>
    <property type="match status" value="1"/>
</dbReference>
<dbReference type="InterPro" id="IPR052906">
    <property type="entry name" value="Type_IV_Methyl-Rstrct_Enzyme"/>
</dbReference>
<keyword evidence="1" id="KW-0812">Transmembrane</keyword>
<protein>
    <recommendedName>
        <fullName evidence="6">Restriction endonuclease</fullName>
    </recommendedName>
</protein>
<dbReference type="InterPro" id="IPR007560">
    <property type="entry name" value="Restrct_endonuc_IV_Mrr"/>
</dbReference>
<dbReference type="PANTHER" id="PTHR30015:SF6">
    <property type="entry name" value="SLL1429 PROTEIN"/>
    <property type="match status" value="1"/>
</dbReference>
<feature type="transmembrane region" description="Helical" evidence="1">
    <location>
        <begin position="15"/>
        <end position="34"/>
    </location>
</feature>
<dbReference type="InterPro" id="IPR011856">
    <property type="entry name" value="tRNA_endonuc-like_dom_sf"/>
</dbReference>
<feature type="domain" description="DNA topoisomerase type IA zn finger" evidence="2">
    <location>
        <begin position="209"/>
        <end position="241"/>
    </location>
</feature>
<keyword evidence="5" id="KW-1185">Reference proteome</keyword>
<dbReference type="InterPro" id="IPR013498">
    <property type="entry name" value="Topo_IA_Znf"/>
</dbReference>
<dbReference type="PANTHER" id="PTHR30015">
    <property type="entry name" value="MRR RESTRICTION SYSTEM PROTEIN"/>
    <property type="match status" value="1"/>
</dbReference>
<evidence type="ECO:0000259" key="2">
    <source>
        <dbReference type="Pfam" id="PF01396"/>
    </source>
</evidence>
<sequence>MSRKKKKQQRERERLIEDLLKFLVVGAFLGIYYLTKSLPASAIAAGTVLGLFIVTRVYGNQKRVERLKRSGINEIDEMDGRQFEHYLGHLLRFQGYSVEVTRSAGDYGADLVIKRNNKKIVVQAKRYSRNVGLKAVQEVQAAIAHYGASEGWVIANREYTDEAYSLARSNGIRLVNRGQLIEMTLKMNPQQGASQVVKAIKEQLPEEQRMCSRCGEKMVRRKGPKGEFFGCNAYPKCRNITSV</sequence>
<organism evidence="4 5">
    <name type="scientific">Paenibacillus glycinis</name>
    <dbReference type="NCBI Taxonomy" id="2697035"/>
    <lineage>
        <taxon>Bacteria</taxon>
        <taxon>Bacillati</taxon>
        <taxon>Bacillota</taxon>
        <taxon>Bacilli</taxon>
        <taxon>Bacillales</taxon>
        <taxon>Paenibacillaceae</taxon>
        <taxon>Paenibacillus</taxon>
    </lineage>
</organism>
<feature type="transmembrane region" description="Helical" evidence="1">
    <location>
        <begin position="40"/>
        <end position="59"/>
    </location>
</feature>
<keyword evidence="1" id="KW-1133">Transmembrane helix</keyword>
<evidence type="ECO:0008006" key="6">
    <source>
        <dbReference type="Google" id="ProtNLM"/>
    </source>
</evidence>
<dbReference type="SUPFAM" id="SSF52980">
    <property type="entry name" value="Restriction endonuclease-like"/>
    <property type="match status" value="1"/>
</dbReference>
<evidence type="ECO:0000313" key="4">
    <source>
        <dbReference type="EMBL" id="NBD27409.1"/>
    </source>
</evidence>
<dbReference type="Gene3D" id="3.30.65.10">
    <property type="entry name" value="Bacterial Topoisomerase I, domain 1"/>
    <property type="match status" value="1"/>
</dbReference>
<accession>A0ABW9XXP5</accession>
<evidence type="ECO:0000313" key="5">
    <source>
        <dbReference type="Proteomes" id="UP000665561"/>
    </source>
</evidence>
<dbReference type="EMBL" id="JAAAMV010000027">
    <property type="protein sequence ID" value="NBD27409.1"/>
    <property type="molecule type" value="Genomic_DNA"/>
</dbReference>
<evidence type="ECO:0000259" key="3">
    <source>
        <dbReference type="Pfam" id="PF04471"/>
    </source>
</evidence>
<gene>
    <name evidence="4" type="ORF">GT019_26355</name>
</gene>
<feature type="domain" description="Restriction endonuclease type IV Mrr" evidence="3">
    <location>
        <begin position="75"/>
        <end position="183"/>
    </location>
</feature>
<comment type="caution">
    <text evidence="4">The sequence shown here is derived from an EMBL/GenBank/DDBJ whole genome shotgun (WGS) entry which is preliminary data.</text>
</comment>
<dbReference type="SUPFAM" id="SSF57783">
    <property type="entry name" value="Zinc beta-ribbon"/>
    <property type="match status" value="1"/>
</dbReference>
<evidence type="ECO:0000256" key="1">
    <source>
        <dbReference type="SAM" id="Phobius"/>
    </source>
</evidence>
<dbReference type="InterPro" id="IPR011335">
    <property type="entry name" value="Restrct_endonuc-II-like"/>
</dbReference>
<reference evidence="4 5" key="1">
    <citation type="submission" date="2020-01" db="EMBL/GenBank/DDBJ databases">
        <title>Paenibacillus soybeanensis sp. nov. isolated from the nodules of soybean (Glycine max(L.) Merr).</title>
        <authorList>
            <person name="Wang H."/>
        </authorList>
    </citation>
    <scope>NUCLEOTIDE SEQUENCE [LARGE SCALE GENOMIC DNA]</scope>
    <source>
        <strain evidence="4 5">T1</strain>
    </source>
</reference>
<proteinExistence type="predicted"/>